<protein>
    <submittedName>
        <fullName evidence="1">Uncharacterized protein</fullName>
    </submittedName>
</protein>
<evidence type="ECO:0000313" key="1">
    <source>
        <dbReference type="EMBL" id="KAH7995230.1"/>
    </source>
</evidence>
<accession>A0ACB8ERK9</accession>
<gene>
    <name evidence="1" type="ORF">K3G42_023010</name>
</gene>
<evidence type="ECO:0000313" key="2">
    <source>
        <dbReference type="Proteomes" id="UP000827872"/>
    </source>
</evidence>
<dbReference type="EMBL" id="CM037620">
    <property type="protein sequence ID" value="KAH7995230.1"/>
    <property type="molecule type" value="Genomic_DNA"/>
</dbReference>
<keyword evidence="2" id="KW-1185">Reference proteome</keyword>
<dbReference type="Proteomes" id="UP000827872">
    <property type="component" value="Linkage Group LG07"/>
</dbReference>
<reference evidence="1" key="1">
    <citation type="submission" date="2021-08" db="EMBL/GenBank/DDBJ databases">
        <title>The first chromosome-level gecko genome reveals the dynamic sex chromosomes of Neotropical dwarf geckos (Sphaerodactylidae: Sphaerodactylus).</title>
        <authorList>
            <person name="Pinto B.J."/>
            <person name="Keating S.E."/>
            <person name="Gamble T."/>
        </authorList>
    </citation>
    <scope>NUCLEOTIDE SEQUENCE</scope>
    <source>
        <strain evidence="1">TG3544</strain>
    </source>
</reference>
<sequence>MQACFQQWGRLVSRGAHLAGPYGSVLGGRKVQSRWGRRGQQGLAGLRRSSTGGEGVGAAIAAASTSSRHIEKLLPRHDDFSERHIGPGDKDKREMLQTVGLSSIDELIGKTIPANIGLQRPLKMDDHISANCHLSVNLTPCGLCESPDQFNLVSLKYHKQKLQTE</sequence>
<organism evidence="1 2">
    <name type="scientific">Sphaerodactylus townsendi</name>
    <dbReference type="NCBI Taxonomy" id="933632"/>
    <lineage>
        <taxon>Eukaryota</taxon>
        <taxon>Metazoa</taxon>
        <taxon>Chordata</taxon>
        <taxon>Craniata</taxon>
        <taxon>Vertebrata</taxon>
        <taxon>Euteleostomi</taxon>
        <taxon>Lepidosauria</taxon>
        <taxon>Squamata</taxon>
        <taxon>Bifurcata</taxon>
        <taxon>Gekkota</taxon>
        <taxon>Sphaerodactylidae</taxon>
        <taxon>Sphaerodactylus</taxon>
    </lineage>
</organism>
<name>A0ACB8ERK9_9SAUR</name>
<comment type="caution">
    <text evidence="1">The sequence shown here is derived from an EMBL/GenBank/DDBJ whole genome shotgun (WGS) entry which is preliminary data.</text>
</comment>
<proteinExistence type="predicted"/>